<dbReference type="InterPro" id="IPR004314">
    <property type="entry name" value="Neprosin"/>
</dbReference>
<dbReference type="PANTHER" id="PTHR31589">
    <property type="entry name" value="PROTEIN, PUTATIVE (DUF239)-RELATED-RELATED"/>
    <property type="match status" value="1"/>
</dbReference>
<organism evidence="3 4">
    <name type="scientific">Ananas comosus</name>
    <name type="common">Pineapple</name>
    <name type="synonym">Ananas ananas</name>
    <dbReference type="NCBI Taxonomy" id="4615"/>
    <lineage>
        <taxon>Eukaryota</taxon>
        <taxon>Viridiplantae</taxon>
        <taxon>Streptophyta</taxon>
        <taxon>Embryophyta</taxon>
        <taxon>Tracheophyta</taxon>
        <taxon>Spermatophyta</taxon>
        <taxon>Magnoliopsida</taxon>
        <taxon>Liliopsida</taxon>
        <taxon>Poales</taxon>
        <taxon>Bromeliaceae</taxon>
        <taxon>Bromelioideae</taxon>
        <taxon>Ananas</taxon>
    </lineage>
</organism>
<feature type="signal peptide" evidence="1">
    <location>
        <begin position="1"/>
        <end position="16"/>
    </location>
</feature>
<keyword evidence="3" id="KW-1185">Reference proteome</keyword>
<dbReference type="InterPro" id="IPR053168">
    <property type="entry name" value="Glutamic_endopeptidase"/>
</dbReference>
<protein>
    <submittedName>
        <fullName evidence="4">Uncharacterized protein LOC109714776</fullName>
    </submittedName>
</protein>
<dbReference type="Gene3D" id="3.90.1320.10">
    <property type="entry name" value="Outer-capsid protein sigma 3, large lobe"/>
    <property type="match status" value="1"/>
</dbReference>
<proteinExistence type="predicted"/>
<dbReference type="PROSITE" id="PS52045">
    <property type="entry name" value="NEPROSIN_PEP_CD"/>
    <property type="match status" value="1"/>
</dbReference>
<name>A0A6P5FPT3_ANACO</name>
<gene>
    <name evidence="4" type="primary">LOC109714776</name>
</gene>
<dbReference type="Pfam" id="PF03080">
    <property type="entry name" value="Neprosin"/>
    <property type="match status" value="1"/>
</dbReference>
<evidence type="ECO:0000259" key="2">
    <source>
        <dbReference type="PROSITE" id="PS52045"/>
    </source>
</evidence>
<dbReference type="RefSeq" id="XP_020095075.1">
    <property type="nucleotide sequence ID" value="XM_020239486.1"/>
</dbReference>
<evidence type="ECO:0000313" key="4">
    <source>
        <dbReference type="RefSeq" id="XP_020095075.1"/>
    </source>
</evidence>
<keyword evidence="1" id="KW-0732">Signal</keyword>
<dbReference type="Proteomes" id="UP000515123">
    <property type="component" value="Linkage group 9"/>
</dbReference>
<evidence type="ECO:0000313" key="3">
    <source>
        <dbReference type="Proteomes" id="UP000515123"/>
    </source>
</evidence>
<dbReference type="PANTHER" id="PTHR31589:SF223">
    <property type="entry name" value="PROTEIN, PUTATIVE (DUF239)-RELATED"/>
    <property type="match status" value="1"/>
</dbReference>
<dbReference type="GeneID" id="109714776"/>
<dbReference type="AlphaFoldDB" id="A0A6P5FPT3"/>
<reference evidence="3" key="1">
    <citation type="journal article" date="2015" name="Nat. Genet.">
        <title>The pineapple genome and the evolution of CAM photosynthesis.</title>
        <authorList>
            <person name="Ming R."/>
            <person name="VanBuren R."/>
            <person name="Wai C.M."/>
            <person name="Tang H."/>
            <person name="Schatz M.C."/>
            <person name="Bowers J.E."/>
            <person name="Lyons E."/>
            <person name="Wang M.L."/>
            <person name="Chen J."/>
            <person name="Biggers E."/>
            <person name="Zhang J."/>
            <person name="Huang L."/>
            <person name="Zhang L."/>
            <person name="Miao W."/>
            <person name="Zhang J."/>
            <person name="Ye Z."/>
            <person name="Miao C."/>
            <person name="Lin Z."/>
            <person name="Wang H."/>
            <person name="Zhou H."/>
            <person name="Yim W.C."/>
            <person name="Priest H.D."/>
            <person name="Zheng C."/>
            <person name="Woodhouse M."/>
            <person name="Edger P.P."/>
            <person name="Guyot R."/>
            <person name="Guo H.B."/>
            <person name="Guo H."/>
            <person name="Zheng G."/>
            <person name="Singh R."/>
            <person name="Sharma A."/>
            <person name="Min X."/>
            <person name="Zheng Y."/>
            <person name="Lee H."/>
            <person name="Gurtowski J."/>
            <person name="Sedlazeck F.J."/>
            <person name="Harkess A."/>
            <person name="McKain M.R."/>
            <person name="Liao Z."/>
            <person name="Fang J."/>
            <person name="Liu J."/>
            <person name="Zhang X."/>
            <person name="Zhang Q."/>
            <person name="Hu W."/>
            <person name="Qin Y."/>
            <person name="Wang K."/>
            <person name="Chen L.Y."/>
            <person name="Shirley N."/>
            <person name="Lin Y.R."/>
            <person name="Liu L.Y."/>
            <person name="Hernandez A.G."/>
            <person name="Wright C.L."/>
            <person name="Bulone V."/>
            <person name="Tuskan G.A."/>
            <person name="Heath K."/>
            <person name="Zee F."/>
            <person name="Moore P.H."/>
            <person name="Sunkar R."/>
            <person name="Leebens-Mack J.H."/>
            <person name="Mockler T."/>
            <person name="Bennetzen J.L."/>
            <person name="Freeling M."/>
            <person name="Sankoff D."/>
            <person name="Paterson A.H."/>
            <person name="Zhu X."/>
            <person name="Yang X."/>
            <person name="Smith J.A."/>
            <person name="Cushman J.C."/>
            <person name="Paull R.E."/>
            <person name="Yu Q."/>
        </authorList>
    </citation>
    <scope>NUCLEOTIDE SEQUENCE [LARGE SCALE GENOMIC DNA]</scope>
    <source>
        <strain evidence="3">cv. F153</strain>
    </source>
</reference>
<feature type="domain" description="Neprosin PEP catalytic" evidence="2">
    <location>
        <begin position="1"/>
        <end position="221"/>
    </location>
</feature>
<dbReference type="OrthoDB" id="580651at2759"/>
<feature type="chain" id="PRO_5027641557" evidence="1">
    <location>
        <begin position="17"/>
        <end position="222"/>
    </location>
</feature>
<reference evidence="4" key="2">
    <citation type="submission" date="2025-08" db="UniProtKB">
        <authorList>
            <consortium name="RefSeq"/>
        </authorList>
    </citation>
    <scope>IDENTIFICATION</scope>
    <source>
        <tissue evidence="4">Leaf</tissue>
    </source>
</reference>
<accession>A0A6P5FPT3</accession>
<evidence type="ECO:0000256" key="1">
    <source>
        <dbReference type="SAM" id="SignalP"/>
    </source>
</evidence>
<sequence>MAVTILGILWRDLTTAQRSSTALWVVNSDTPATNVVEAGFHVYPSLYQDSKLHFFIFWTADGYKSTGCYNLKCQGFVMVNWDILTPGDIIDNGPQTGDWLLFREDTGKPQLIGYWPKSLFTTLDKSASTVRWGGSVSYLSDATGPPMGSGHYASELEGKAAYIKNIQLFNSEGQSYDLLDGAQNPYTDKIDCYNVSALVNSGRYGYQDGCMFYFGGPAGCTS</sequence>